<protein>
    <submittedName>
        <fullName evidence="1">Uncharacterized protein</fullName>
    </submittedName>
</protein>
<reference evidence="1" key="2">
    <citation type="journal article" date="2015" name="Data Brief">
        <title>Shoot transcriptome of the giant reed, Arundo donax.</title>
        <authorList>
            <person name="Barrero R.A."/>
            <person name="Guerrero F.D."/>
            <person name="Moolhuijzen P."/>
            <person name="Goolsby J.A."/>
            <person name="Tidwell J."/>
            <person name="Bellgard S.E."/>
            <person name="Bellgard M.I."/>
        </authorList>
    </citation>
    <scope>NUCLEOTIDE SEQUENCE</scope>
    <source>
        <tissue evidence="1">Shoot tissue taken approximately 20 cm above the soil surface</tissue>
    </source>
</reference>
<evidence type="ECO:0000313" key="1">
    <source>
        <dbReference type="EMBL" id="JAD53159.1"/>
    </source>
</evidence>
<accession>A0A0A9AN84</accession>
<name>A0A0A9AN84_ARUDO</name>
<reference evidence="1" key="1">
    <citation type="submission" date="2014-09" db="EMBL/GenBank/DDBJ databases">
        <authorList>
            <person name="Magalhaes I.L.F."/>
            <person name="Oliveira U."/>
            <person name="Santos F.R."/>
            <person name="Vidigal T.H.D.A."/>
            <person name="Brescovit A.D."/>
            <person name="Santos A.J."/>
        </authorList>
    </citation>
    <scope>NUCLEOTIDE SEQUENCE</scope>
    <source>
        <tissue evidence="1">Shoot tissue taken approximately 20 cm above the soil surface</tissue>
    </source>
</reference>
<dbReference type="EMBL" id="GBRH01244736">
    <property type="protein sequence ID" value="JAD53159.1"/>
    <property type="molecule type" value="Transcribed_RNA"/>
</dbReference>
<dbReference type="AlphaFoldDB" id="A0A0A9AN84"/>
<sequence length="23" mass="2797">MTHKFWATMQRRSNSFIRSTVLV</sequence>
<proteinExistence type="predicted"/>
<organism evidence="1">
    <name type="scientific">Arundo donax</name>
    <name type="common">Giant reed</name>
    <name type="synonym">Donax arundinaceus</name>
    <dbReference type="NCBI Taxonomy" id="35708"/>
    <lineage>
        <taxon>Eukaryota</taxon>
        <taxon>Viridiplantae</taxon>
        <taxon>Streptophyta</taxon>
        <taxon>Embryophyta</taxon>
        <taxon>Tracheophyta</taxon>
        <taxon>Spermatophyta</taxon>
        <taxon>Magnoliopsida</taxon>
        <taxon>Liliopsida</taxon>
        <taxon>Poales</taxon>
        <taxon>Poaceae</taxon>
        <taxon>PACMAD clade</taxon>
        <taxon>Arundinoideae</taxon>
        <taxon>Arundineae</taxon>
        <taxon>Arundo</taxon>
    </lineage>
</organism>